<evidence type="ECO:0000313" key="3">
    <source>
        <dbReference type="EMBL" id="ADI21897.1"/>
    </source>
</evidence>
<proteinExistence type="predicted"/>
<dbReference type="PANTHER" id="PTHR22911">
    <property type="entry name" value="ACYL-MALONYL CONDENSING ENZYME-RELATED"/>
    <property type="match status" value="1"/>
</dbReference>
<organism evidence="3">
    <name type="scientific">uncultured gamma proteobacterium HF0130_26L16</name>
    <dbReference type="NCBI Taxonomy" id="723569"/>
    <lineage>
        <taxon>Bacteria</taxon>
        <taxon>Pseudomonadati</taxon>
        <taxon>Pseudomonadota</taxon>
        <taxon>Gammaproteobacteria</taxon>
        <taxon>environmental samples</taxon>
    </lineage>
</organism>
<keyword evidence="1" id="KW-1133">Transmembrane helix</keyword>
<feature type="transmembrane region" description="Helical" evidence="1">
    <location>
        <begin position="130"/>
        <end position="147"/>
    </location>
</feature>
<keyword evidence="1" id="KW-0812">Transmembrane</keyword>
<accession>E7C373</accession>
<feature type="domain" description="EamA" evidence="2">
    <location>
        <begin position="19"/>
        <end position="144"/>
    </location>
</feature>
<feature type="transmembrane region" description="Helical" evidence="1">
    <location>
        <begin position="159"/>
        <end position="178"/>
    </location>
</feature>
<keyword evidence="1" id="KW-0472">Membrane</keyword>
<dbReference type="InterPro" id="IPR037185">
    <property type="entry name" value="EmrE-like"/>
</dbReference>
<evidence type="ECO:0000259" key="2">
    <source>
        <dbReference type="Pfam" id="PF00892"/>
    </source>
</evidence>
<protein>
    <submittedName>
        <fullName evidence="3">Permeases of the drug/metabolite transporter (DMT) superfamily</fullName>
    </submittedName>
</protein>
<dbReference type="EMBL" id="GU567969">
    <property type="protein sequence ID" value="ADI21897.1"/>
    <property type="molecule type" value="Genomic_DNA"/>
</dbReference>
<dbReference type="AlphaFoldDB" id="E7C373"/>
<feature type="transmembrane region" description="Helical" evidence="1">
    <location>
        <begin position="253"/>
        <end position="273"/>
    </location>
</feature>
<feature type="transmembrane region" description="Helical" evidence="1">
    <location>
        <begin position="12"/>
        <end position="31"/>
    </location>
</feature>
<feature type="transmembrane region" description="Helical" evidence="1">
    <location>
        <begin position="190"/>
        <end position="211"/>
    </location>
</feature>
<feature type="transmembrane region" description="Helical" evidence="1">
    <location>
        <begin position="223"/>
        <end position="241"/>
    </location>
</feature>
<feature type="transmembrane region" description="Helical" evidence="1">
    <location>
        <begin position="76"/>
        <end position="97"/>
    </location>
</feature>
<reference evidence="3" key="1">
    <citation type="submission" date="2010-01" db="EMBL/GenBank/DDBJ databases">
        <title>Genome fragments of uncultured bacteria from the North Pacific subtropical Gyre.</title>
        <authorList>
            <person name="Pham V.D."/>
            <person name="Delong E.F."/>
        </authorList>
    </citation>
    <scope>NUCLEOTIDE SEQUENCE</scope>
</reference>
<feature type="transmembrane region" description="Helical" evidence="1">
    <location>
        <begin position="279"/>
        <end position="298"/>
    </location>
</feature>
<sequence>MSIAQILNNGHLGLARSACLLGGALWGAYWIPLRHLDTAGFSGTLAAGLIHIIPALILAPLMIFRYQSVRRGGIALQATGAAMGLALLLYSTAFLYTDVIRATLLYYLTPVWGALIARVWLFEKISVDRVFGIALGFAGMLVIFNVGEGIPLPKNPGDWMGLGSGVIWAIAATLTRRFPDQPAIDVVTSWMVWASVLAILALAILPANISIPPAETFMSVMPWLIPLSLGVVLPVYLAVTWGLPQLNPGTSGLLFMTEISVATITAAWLTSEVIGPREIAGITLITLAGLSEVLLPMARRVLRLSTP</sequence>
<feature type="transmembrane region" description="Helical" evidence="1">
    <location>
        <begin position="43"/>
        <end position="64"/>
    </location>
</feature>
<feature type="domain" description="EamA" evidence="2">
    <location>
        <begin position="156"/>
        <end position="288"/>
    </location>
</feature>
<dbReference type="InterPro" id="IPR000620">
    <property type="entry name" value="EamA_dom"/>
</dbReference>
<dbReference type="GO" id="GO:0016020">
    <property type="term" value="C:membrane"/>
    <property type="evidence" value="ECO:0007669"/>
    <property type="project" value="InterPro"/>
</dbReference>
<dbReference type="SUPFAM" id="SSF103481">
    <property type="entry name" value="Multidrug resistance efflux transporter EmrE"/>
    <property type="match status" value="1"/>
</dbReference>
<feature type="transmembrane region" description="Helical" evidence="1">
    <location>
        <begin position="103"/>
        <end position="121"/>
    </location>
</feature>
<dbReference type="Pfam" id="PF00892">
    <property type="entry name" value="EamA"/>
    <property type="match status" value="2"/>
</dbReference>
<evidence type="ECO:0000256" key="1">
    <source>
        <dbReference type="SAM" id="Phobius"/>
    </source>
</evidence>
<name>E7C373_9GAMM</name>